<name>A0A8J2TDH9_ZYGB2</name>
<dbReference type="InterPro" id="IPR015421">
    <property type="entry name" value="PyrdxlP-dep_Trfase_major"/>
</dbReference>
<dbReference type="Proteomes" id="UP000019375">
    <property type="component" value="Unassembled WGS sequence"/>
</dbReference>
<gene>
    <name evidence="2" type="ORF">BN860_01332g</name>
</gene>
<keyword evidence="3" id="KW-1185">Reference proteome</keyword>
<evidence type="ECO:0000313" key="2">
    <source>
        <dbReference type="EMBL" id="CDF91690.1"/>
    </source>
</evidence>
<dbReference type="GO" id="GO:0030170">
    <property type="term" value="F:pyridoxal phosphate binding"/>
    <property type="evidence" value="ECO:0007669"/>
    <property type="project" value="InterPro"/>
</dbReference>
<dbReference type="CDD" id="cd00609">
    <property type="entry name" value="AAT_like"/>
    <property type="match status" value="1"/>
</dbReference>
<dbReference type="OrthoDB" id="7042322at2759"/>
<dbReference type="InterPro" id="IPR004839">
    <property type="entry name" value="Aminotransferase_I/II_large"/>
</dbReference>
<dbReference type="PANTHER" id="PTHR43510:SF1">
    <property type="entry name" value="AMINOTRANSFERASE FUNCTION, HYPOTHETICAL (EUROFUNG)"/>
    <property type="match status" value="1"/>
</dbReference>
<sequence>MPYQETFAVEDFIDKYEEEVEYNIGETCCYSMSLDDLELVTGEKFSFEADKRLTYGPIRGSTELRSLIAEIYSNEDIVLTKDNVLITNGAIGANFLTFYALVGPGDHVICVDPTYQQLHSVPHMFGAEVDLLHLRAEHKFIPDIDELKILIKDNTKCLVLNNPNNPLGSVMPTEKLMEIVALADKHNITILCDEVYSPLFHSCEKPKSLCQMSKRGIVTGSMSKSYCAAGVRLGWIVSQNKQFLEEAASRRDYNMISVSVVDDSISRYILRHRQAVLKRNFALCRENMLLLKDFIQSSNGKFSFVHDPQGGSVCLLRINGINDTHEFASKLAEEFKVLCAPGECFGIPNTIRIGYANSQRDLVHGLRLLELAYDKLISQ</sequence>
<evidence type="ECO:0000313" key="3">
    <source>
        <dbReference type="Proteomes" id="UP000019375"/>
    </source>
</evidence>
<dbReference type="Gene3D" id="3.40.640.10">
    <property type="entry name" value="Type I PLP-dependent aspartate aminotransferase-like (Major domain)"/>
    <property type="match status" value="1"/>
</dbReference>
<dbReference type="Gene3D" id="3.90.1150.10">
    <property type="entry name" value="Aspartate Aminotransferase, domain 1"/>
    <property type="match status" value="1"/>
</dbReference>
<proteinExistence type="predicted"/>
<protein>
    <submittedName>
        <fullName evidence="2">ZYBA0S13-01332g1_1</fullName>
    </submittedName>
</protein>
<dbReference type="AlphaFoldDB" id="A0A8J2TDH9"/>
<dbReference type="Pfam" id="PF00155">
    <property type="entry name" value="Aminotran_1_2"/>
    <property type="match status" value="1"/>
</dbReference>
<reference evidence="3" key="1">
    <citation type="journal article" date="2013" name="Genome Announc.">
        <title>Genome sequence of the food spoilage yeast Zygosaccharomyces bailii CLIB 213(T).</title>
        <authorList>
            <person name="Galeote V."/>
            <person name="Bigey F."/>
            <person name="Devillers H."/>
            <person name="Neuveglise C."/>
            <person name="Dequin S."/>
        </authorList>
    </citation>
    <scope>NUCLEOTIDE SEQUENCE [LARGE SCALE GENOMIC DNA]</scope>
    <source>
        <strain evidence="3">CLIB 213 / ATCC 58445 / CBS 680 / CCRC 21525 / NBRC 1098 / NCYC 1416 / NRRL Y-2227</strain>
    </source>
</reference>
<organism evidence="2 3">
    <name type="scientific">Zygosaccharomyces bailii (strain CLIB 213 / ATCC 58445 / CBS 680 / BCRC 21525 / NBRC 1098 / NCYC 1416 / NRRL Y-2227)</name>
    <dbReference type="NCBI Taxonomy" id="1333698"/>
    <lineage>
        <taxon>Eukaryota</taxon>
        <taxon>Fungi</taxon>
        <taxon>Dikarya</taxon>
        <taxon>Ascomycota</taxon>
        <taxon>Saccharomycotina</taxon>
        <taxon>Saccharomycetes</taxon>
        <taxon>Saccharomycetales</taxon>
        <taxon>Saccharomycetaceae</taxon>
        <taxon>Zygosaccharomyces</taxon>
    </lineage>
</organism>
<dbReference type="InterPro" id="IPR015424">
    <property type="entry name" value="PyrdxlP-dep_Trfase"/>
</dbReference>
<dbReference type="PANTHER" id="PTHR43510">
    <property type="entry name" value="AMINOTRANSFERASE FUNCTION, HYPOTHETICAL (EUROFUNG)"/>
    <property type="match status" value="1"/>
</dbReference>
<evidence type="ECO:0000259" key="1">
    <source>
        <dbReference type="Pfam" id="PF00155"/>
    </source>
</evidence>
<feature type="domain" description="Aminotransferase class I/classII large" evidence="1">
    <location>
        <begin position="49"/>
        <end position="361"/>
    </location>
</feature>
<dbReference type="EMBL" id="HG316466">
    <property type="protein sequence ID" value="CDF91690.1"/>
    <property type="molecule type" value="Genomic_DNA"/>
</dbReference>
<dbReference type="SUPFAM" id="SSF53383">
    <property type="entry name" value="PLP-dependent transferases"/>
    <property type="match status" value="1"/>
</dbReference>
<dbReference type="InterPro" id="IPR015422">
    <property type="entry name" value="PyrdxlP-dep_Trfase_small"/>
</dbReference>
<accession>A0A8J2TDH9</accession>